<reference evidence="2 3" key="1">
    <citation type="submission" date="2019-10" db="EMBL/GenBank/DDBJ databases">
        <authorList>
            <person name="Palmer J.M."/>
        </authorList>
    </citation>
    <scope>NUCLEOTIDE SEQUENCE [LARGE SCALE GENOMIC DNA]</scope>
    <source>
        <strain evidence="2 3">TWF730</strain>
    </source>
</reference>
<feature type="region of interest" description="Disordered" evidence="1">
    <location>
        <begin position="321"/>
        <end position="345"/>
    </location>
</feature>
<feature type="compositionally biased region" description="Polar residues" evidence="1">
    <location>
        <begin position="325"/>
        <end position="337"/>
    </location>
</feature>
<evidence type="ECO:0000256" key="1">
    <source>
        <dbReference type="SAM" id="MobiDB-lite"/>
    </source>
</evidence>
<dbReference type="EMBL" id="JAVHNS010000007">
    <property type="protein sequence ID" value="KAK6348844.1"/>
    <property type="molecule type" value="Genomic_DNA"/>
</dbReference>
<organism evidence="2 3">
    <name type="scientific">Orbilia blumenaviensis</name>
    <dbReference type="NCBI Taxonomy" id="1796055"/>
    <lineage>
        <taxon>Eukaryota</taxon>
        <taxon>Fungi</taxon>
        <taxon>Dikarya</taxon>
        <taxon>Ascomycota</taxon>
        <taxon>Pezizomycotina</taxon>
        <taxon>Orbiliomycetes</taxon>
        <taxon>Orbiliales</taxon>
        <taxon>Orbiliaceae</taxon>
        <taxon>Orbilia</taxon>
    </lineage>
</organism>
<accession>A0AAV9UUS7</accession>
<evidence type="ECO:0000313" key="2">
    <source>
        <dbReference type="EMBL" id="KAK6348844.1"/>
    </source>
</evidence>
<feature type="compositionally biased region" description="Basic and acidic residues" evidence="1">
    <location>
        <begin position="108"/>
        <end position="121"/>
    </location>
</feature>
<keyword evidence="3" id="KW-1185">Reference proteome</keyword>
<feature type="compositionally biased region" description="Basic and acidic residues" evidence="1">
    <location>
        <begin position="145"/>
        <end position="157"/>
    </location>
</feature>
<gene>
    <name evidence="2" type="ORF">TWF730_009612</name>
</gene>
<dbReference type="Proteomes" id="UP001373714">
    <property type="component" value="Unassembled WGS sequence"/>
</dbReference>
<protein>
    <submittedName>
        <fullName evidence="2">Uncharacterized protein</fullName>
    </submittedName>
</protein>
<evidence type="ECO:0000313" key="3">
    <source>
        <dbReference type="Proteomes" id="UP001373714"/>
    </source>
</evidence>
<feature type="region of interest" description="Disordered" evidence="1">
    <location>
        <begin position="1"/>
        <end position="249"/>
    </location>
</feature>
<feature type="compositionally biased region" description="Basic residues" evidence="1">
    <location>
        <begin position="214"/>
        <end position="227"/>
    </location>
</feature>
<dbReference type="AlphaFoldDB" id="A0AAV9UUS7"/>
<comment type="caution">
    <text evidence="2">The sequence shown here is derived from an EMBL/GenBank/DDBJ whole genome shotgun (WGS) entry which is preliminary data.</text>
</comment>
<name>A0AAV9UUS7_9PEZI</name>
<sequence length="345" mass="36229">MDGDKENEKGCANDRAPSSPGGLSMRHKIKQSFTNLASLLTPKEGKSVLRRSSPLSRTPEPEREVAATIPLPESPRSETPVSEPSSSPAKSPGRNIRRFLPFSLSPDSKFKMDSKTAEMLRETTTPTTGEEDQQKDVATPAAVDVKGKGRARDEVEPKSPASIKDMVGLLPAPSTVPPTIPSPSTEASPSRGAGQENRLTAAASPTTTTDKGKGSKKQKTKKKKGKKAAPEATVTASTPSPPPTAVAAPAAPAFAATTLLPGSVDDLTASESQGDSDLTSQITALLGRLQAGETIDYQLRNPPGYVDEDPDCLDFLNDPECQEILGNTTPGPSSTSGHKGRKGKR</sequence>
<feature type="compositionally biased region" description="Basic and acidic residues" evidence="1">
    <location>
        <begin position="1"/>
        <end position="12"/>
    </location>
</feature>
<proteinExistence type="predicted"/>
<feature type="compositionally biased region" description="Low complexity" evidence="1">
    <location>
        <begin position="77"/>
        <end position="88"/>
    </location>
</feature>